<dbReference type="EMBL" id="DS989843">
    <property type="protein sequence ID" value="EDX77811.1"/>
    <property type="molecule type" value="Genomic_DNA"/>
</dbReference>
<accession>B4VJP1</accession>
<protein>
    <submittedName>
        <fullName evidence="1">Uncharacterized protein</fullName>
    </submittedName>
</protein>
<evidence type="ECO:0000313" key="2">
    <source>
        <dbReference type="Proteomes" id="UP000003835"/>
    </source>
</evidence>
<evidence type="ECO:0000313" key="1">
    <source>
        <dbReference type="EMBL" id="EDX77811.1"/>
    </source>
</evidence>
<name>B4VJP1_9CYAN</name>
<organism evidence="1 2">
    <name type="scientific">Coleofasciculus chthonoplastes PCC 7420</name>
    <dbReference type="NCBI Taxonomy" id="118168"/>
    <lineage>
        <taxon>Bacteria</taxon>
        <taxon>Bacillati</taxon>
        <taxon>Cyanobacteriota</taxon>
        <taxon>Cyanophyceae</taxon>
        <taxon>Coleofasciculales</taxon>
        <taxon>Coleofasciculaceae</taxon>
        <taxon>Coleofasciculus</taxon>
    </lineage>
</organism>
<gene>
    <name evidence="1" type="ORF">MC7420_3135</name>
</gene>
<dbReference type="HOGENOM" id="CLU_3342505_0_0_3"/>
<proteinExistence type="predicted"/>
<dbReference type="Proteomes" id="UP000003835">
    <property type="component" value="Unassembled WGS sequence"/>
</dbReference>
<reference evidence="1 2" key="1">
    <citation type="submission" date="2008-07" db="EMBL/GenBank/DDBJ databases">
        <authorList>
            <person name="Tandeau de Marsac N."/>
            <person name="Ferriera S."/>
            <person name="Johnson J."/>
            <person name="Kravitz S."/>
            <person name="Beeson K."/>
            <person name="Sutton G."/>
            <person name="Rogers Y.-H."/>
            <person name="Friedman R."/>
            <person name="Frazier M."/>
            <person name="Venter J.C."/>
        </authorList>
    </citation>
    <scope>NUCLEOTIDE SEQUENCE [LARGE SCALE GENOMIC DNA]</scope>
    <source>
        <strain evidence="1 2">PCC 7420</strain>
    </source>
</reference>
<dbReference type="AlphaFoldDB" id="B4VJP1"/>
<sequence length="37" mass="4140">MVLSVAANSVMVYHFNPGIMVRYTTLWKRGVNANPTT</sequence>
<keyword evidence="2" id="KW-1185">Reference proteome</keyword>